<feature type="repeat" description="ANK" evidence="7">
    <location>
        <begin position="329"/>
        <end position="352"/>
    </location>
</feature>
<accession>A0A3L6FPU2</accession>
<keyword evidence="4 8" id="KW-1133">Transmembrane helix</keyword>
<dbReference type="PROSITE" id="PS50297">
    <property type="entry name" value="ANK_REP_REGION"/>
    <property type="match status" value="2"/>
</dbReference>
<dbReference type="PANTHER" id="PTHR24186">
    <property type="entry name" value="PROTEIN PHOSPHATASE 1 REGULATORY SUBUNIT"/>
    <property type="match status" value="1"/>
</dbReference>
<keyword evidence="3" id="KW-0677">Repeat</keyword>
<dbReference type="GO" id="GO:0016020">
    <property type="term" value="C:membrane"/>
    <property type="evidence" value="ECO:0007669"/>
    <property type="project" value="UniProtKB-SubCell"/>
</dbReference>
<evidence type="ECO:0000256" key="5">
    <source>
        <dbReference type="ARBA" id="ARBA00023043"/>
    </source>
</evidence>
<feature type="transmembrane region" description="Helical" evidence="8">
    <location>
        <begin position="515"/>
        <end position="533"/>
    </location>
</feature>
<evidence type="ECO:0000256" key="1">
    <source>
        <dbReference type="ARBA" id="ARBA00004141"/>
    </source>
</evidence>
<dbReference type="PANTHER" id="PTHR24186:SF54">
    <property type="entry name" value="PGG DOMAIN-CONTAINING PROTEIN"/>
    <property type="match status" value="1"/>
</dbReference>
<evidence type="ECO:0000256" key="6">
    <source>
        <dbReference type="ARBA" id="ARBA00023136"/>
    </source>
</evidence>
<evidence type="ECO:0000256" key="8">
    <source>
        <dbReference type="SAM" id="Phobius"/>
    </source>
</evidence>
<dbReference type="Proteomes" id="UP000251960">
    <property type="component" value="Chromosome 2"/>
</dbReference>
<proteinExistence type="predicted"/>
<feature type="transmembrane region" description="Helical" evidence="8">
    <location>
        <begin position="469"/>
        <end position="495"/>
    </location>
</feature>
<dbReference type="AlphaFoldDB" id="A0A3L6FPU2"/>
<dbReference type="InterPro" id="IPR036770">
    <property type="entry name" value="Ankyrin_rpt-contain_sf"/>
</dbReference>
<name>A0A3L6FPU2_MAIZE</name>
<dbReference type="SUPFAM" id="SSF48403">
    <property type="entry name" value="Ankyrin repeat"/>
    <property type="match status" value="2"/>
</dbReference>
<evidence type="ECO:0000256" key="2">
    <source>
        <dbReference type="ARBA" id="ARBA00022692"/>
    </source>
</evidence>
<evidence type="ECO:0000259" key="9">
    <source>
        <dbReference type="Pfam" id="PF13962"/>
    </source>
</evidence>
<dbReference type="Gene3D" id="1.25.40.20">
    <property type="entry name" value="Ankyrin repeat-containing domain"/>
    <property type="match status" value="3"/>
</dbReference>
<dbReference type="ExpressionAtlas" id="A0A3L6FPU2">
    <property type="expression patterns" value="baseline and differential"/>
</dbReference>
<evidence type="ECO:0000313" key="10">
    <source>
        <dbReference type="EMBL" id="PWZ36523.1"/>
    </source>
</evidence>
<evidence type="ECO:0000256" key="3">
    <source>
        <dbReference type="ARBA" id="ARBA00022737"/>
    </source>
</evidence>
<dbReference type="SMART" id="SM00248">
    <property type="entry name" value="ANK"/>
    <property type="match status" value="8"/>
</dbReference>
<feature type="transmembrane region" description="Helical" evidence="8">
    <location>
        <begin position="539"/>
        <end position="564"/>
    </location>
</feature>
<evidence type="ECO:0000256" key="4">
    <source>
        <dbReference type="ARBA" id="ARBA00022989"/>
    </source>
</evidence>
<evidence type="ECO:0000256" key="7">
    <source>
        <dbReference type="PROSITE-ProRule" id="PRU00023"/>
    </source>
</evidence>
<keyword evidence="2 8" id="KW-0812">Transmembrane</keyword>
<dbReference type="InterPro" id="IPR002110">
    <property type="entry name" value="Ankyrin_rpt"/>
</dbReference>
<dbReference type="EMBL" id="NCVQ01000003">
    <property type="protein sequence ID" value="PWZ36523.1"/>
    <property type="molecule type" value="Genomic_DNA"/>
</dbReference>
<comment type="caution">
    <text evidence="10">The sequence shown here is derived from an EMBL/GenBank/DDBJ whole genome shotgun (WGS) entry which is preliminary data.</text>
</comment>
<feature type="transmembrane region" description="Helical" evidence="8">
    <location>
        <begin position="427"/>
        <end position="449"/>
    </location>
</feature>
<dbReference type="Pfam" id="PF12796">
    <property type="entry name" value="Ank_2"/>
    <property type="match status" value="3"/>
</dbReference>
<dbReference type="Pfam" id="PF13962">
    <property type="entry name" value="PGG"/>
    <property type="match status" value="1"/>
</dbReference>
<dbReference type="InterPro" id="IPR026961">
    <property type="entry name" value="PGG_dom"/>
</dbReference>
<dbReference type="PROSITE" id="PS50088">
    <property type="entry name" value="ANK_REPEAT"/>
    <property type="match status" value="2"/>
</dbReference>
<comment type="subcellular location">
    <subcellularLocation>
        <location evidence="1">Membrane</location>
        <topology evidence="1">Multi-pass membrane protein</topology>
    </subcellularLocation>
</comment>
<reference evidence="10" key="1">
    <citation type="journal article" date="2018" name="Nat. Genet.">
        <title>Extensive intraspecific gene order and gene structural variations between Mo17 and other maize genomes.</title>
        <authorList>
            <person name="Sun S."/>
            <person name="Zhou Y."/>
            <person name="Chen J."/>
            <person name="Shi J."/>
            <person name="Zhao H."/>
            <person name="Zhao H."/>
            <person name="Song W."/>
            <person name="Zhang M."/>
            <person name="Cui Y."/>
            <person name="Dong X."/>
            <person name="Liu H."/>
            <person name="Ma X."/>
            <person name="Jiao Y."/>
            <person name="Wang B."/>
            <person name="Wei X."/>
            <person name="Stein J.C."/>
            <person name="Glaubitz J.C."/>
            <person name="Lu F."/>
            <person name="Yu G."/>
            <person name="Liang C."/>
            <person name="Fengler K."/>
            <person name="Li B."/>
            <person name="Rafalski A."/>
            <person name="Schnable P.S."/>
            <person name="Ware D.H."/>
            <person name="Buckler E.S."/>
            <person name="Lai J."/>
        </authorList>
    </citation>
    <scope>NUCLEOTIDE SEQUENCE [LARGE SCALE GENOMIC DNA]</scope>
    <source>
        <tissue evidence="10">Seedling</tissue>
    </source>
</reference>
<feature type="repeat" description="ANK" evidence="7">
    <location>
        <begin position="186"/>
        <end position="208"/>
    </location>
</feature>
<protein>
    <submittedName>
        <fullName evidence="10">Ankyrin repeat-containing protein NPR4</fullName>
    </submittedName>
</protein>
<organism evidence="10">
    <name type="scientific">Zea mays</name>
    <name type="common">Maize</name>
    <dbReference type="NCBI Taxonomy" id="4577"/>
    <lineage>
        <taxon>Eukaryota</taxon>
        <taxon>Viridiplantae</taxon>
        <taxon>Streptophyta</taxon>
        <taxon>Embryophyta</taxon>
        <taxon>Tracheophyta</taxon>
        <taxon>Spermatophyta</taxon>
        <taxon>Magnoliopsida</taxon>
        <taxon>Liliopsida</taxon>
        <taxon>Poales</taxon>
        <taxon>Poaceae</taxon>
        <taxon>PACMAD clade</taxon>
        <taxon>Panicoideae</taxon>
        <taxon>Andropogonodae</taxon>
        <taxon>Andropogoneae</taxon>
        <taxon>Tripsacinae</taxon>
        <taxon>Zea</taxon>
    </lineage>
</organism>
<keyword evidence="6 8" id="KW-0472">Membrane</keyword>
<feature type="domain" description="PGG" evidence="9">
    <location>
        <begin position="426"/>
        <end position="532"/>
    </location>
</feature>
<gene>
    <name evidence="10" type="primary">NPR4_0</name>
    <name evidence="10" type="ORF">Zm00014a_043478</name>
</gene>
<keyword evidence="5 7" id="KW-0040">ANK repeat</keyword>
<sequence>MQTTMDNFDRLLQAAIKGETQELNQFSADVLYQTTEKGNTCLHIAALCGHQNLCSEVLAQELRLRRPGPSSLLSTTNDDGETPLLVAVKSGRVSLALHLLDQHYSRHNLLVEHLLKQDTGKCNVLHHAIRNGYVDLALELIQQQPALSESCNAREESPMFIAVLKGFRSIYMELLRNERSEYGGARGYNALHAAVKYGNQDFVEQLVEQHPEKAKELARQADTQHDTPVQLAAHFNRDTILTLMLRGDRSLGYRVHAEHSTPLLYIAANRGHVAFARALLEHCPDAPYKNDRSRTCLHEAVEQDRTEFVRFILDDNSKLRKLVNMVDDVGDTALHLAVQKSNPRMVRALLRHPDIDLTVINNRVNTAIWNMYNDGDEVKTINWNKIYLLIRNADRRAKNDIYNFREEIRNKVNYATRKDAKSLIQTYTTNTSLVAILLATITFAAAFTLPGGYSSDAGSEGLPVMARKVAFQAFLILDTSAMCASLAVAFVCVIVRWMDFEFLLHYRSVTTKFMWFAYMATTLAFATGLYTVLEDRLPWLAIAICVLSVLLPILTMLVGGWPILKLRIQYGNSDFLDMV</sequence>